<evidence type="ECO:0000313" key="2">
    <source>
        <dbReference type="EMBL" id="CAK9165562.1"/>
    </source>
</evidence>
<comment type="caution">
    <text evidence="2">The sequence shown here is derived from an EMBL/GenBank/DDBJ whole genome shotgun (WGS) entry which is preliminary data.</text>
</comment>
<dbReference type="Proteomes" id="UP001642360">
    <property type="component" value="Unassembled WGS sequence"/>
</dbReference>
<gene>
    <name evidence="2" type="ORF">ILEXP_LOCUS34731</name>
</gene>
<keyword evidence="3" id="KW-1185">Reference proteome</keyword>
<protein>
    <submittedName>
        <fullName evidence="2">Uncharacterized protein</fullName>
    </submittedName>
</protein>
<dbReference type="AlphaFoldDB" id="A0ABC8T819"/>
<sequence>MECLKTNSPQNAVEGVLNTLDCPNAGVLCPKEKVVCPKAGVAGTSEADEEPKTDVDDPNADELDDPKGDGEVLAPSAGVEPNMEGVADEVDPKGEEPNAGVDVDPKPELPKAGVFGAKLTVQNL</sequence>
<evidence type="ECO:0000256" key="1">
    <source>
        <dbReference type="SAM" id="MobiDB-lite"/>
    </source>
</evidence>
<reference evidence="2 3" key="1">
    <citation type="submission" date="2024-02" db="EMBL/GenBank/DDBJ databases">
        <authorList>
            <person name="Vignale AGUSTIN F."/>
            <person name="Sosa J E."/>
            <person name="Modenutti C."/>
        </authorList>
    </citation>
    <scope>NUCLEOTIDE SEQUENCE [LARGE SCALE GENOMIC DNA]</scope>
</reference>
<name>A0ABC8T819_9AQUA</name>
<proteinExistence type="predicted"/>
<feature type="region of interest" description="Disordered" evidence="1">
    <location>
        <begin position="41"/>
        <end position="110"/>
    </location>
</feature>
<dbReference type="EMBL" id="CAUOFW020004404">
    <property type="protein sequence ID" value="CAK9165562.1"/>
    <property type="molecule type" value="Genomic_DNA"/>
</dbReference>
<accession>A0ABC8T819</accession>
<organism evidence="2 3">
    <name type="scientific">Ilex paraguariensis</name>
    <name type="common">yerba mate</name>
    <dbReference type="NCBI Taxonomy" id="185542"/>
    <lineage>
        <taxon>Eukaryota</taxon>
        <taxon>Viridiplantae</taxon>
        <taxon>Streptophyta</taxon>
        <taxon>Embryophyta</taxon>
        <taxon>Tracheophyta</taxon>
        <taxon>Spermatophyta</taxon>
        <taxon>Magnoliopsida</taxon>
        <taxon>eudicotyledons</taxon>
        <taxon>Gunneridae</taxon>
        <taxon>Pentapetalae</taxon>
        <taxon>asterids</taxon>
        <taxon>campanulids</taxon>
        <taxon>Aquifoliales</taxon>
        <taxon>Aquifoliaceae</taxon>
        <taxon>Ilex</taxon>
    </lineage>
</organism>
<evidence type="ECO:0000313" key="3">
    <source>
        <dbReference type="Proteomes" id="UP001642360"/>
    </source>
</evidence>